<dbReference type="PANTHER" id="PTHR22918">
    <property type="entry name" value="SEMINAL PLASMA PROTEIN"/>
    <property type="match status" value="1"/>
</dbReference>
<evidence type="ECO:0000313" key="6">
    <source>
        <dbReference type="Proteomes" id="UP000000305"/>
    </source>
</evidence>
<dbReference type="GO" id="GO:0009986">
    <property type="term" value="C:cell surface"/>
    <property type="evidence" value="ECO:0000318"/>
    <property type="project" value="GO_Central"/>
</dbReference>
<dbReference type="GO" id="GO:0008201">
    <property type="term" value="F:heparin binding"/>
    <property type="evidence" value="ECO:0000318"/>
    <property type="project" value="GO_Central"/>
</dbReference>
<dbReference type="KEGG" id="dpx:DAPPUDRAFT_326002"/>
<dbReference type="Proteomes" id="UP000000305">
    <property type="component" value="Unassembled WGS sequence"/>
</dbReference>
<dbReference type="OrthoDB" id="7936313at2759"/>
<evidence type="ECO:0000259" key="4">
    <source>
        <dbReference type="Pfam" id="PF18338"/>
    </source>
</evidence>
<accession>E9H6F8</accession>
<protein>
    <recommendedName>
        <fullName evidence="4">Lower baseplate protein N-terminal domain-containing protein</fullName>
    </recommendedName>
</protein>
<name>E9H6F8_DAPPU</name>
<keyword evidence="6" id="KW-1185">Reference proteome</keyword>
<evidence type="ECO:0000256" key="1">
    <source>
        <dbReference type="ARBA" id="ARBA00004613"/>
    </source>
</evidence>
<reference evidence="5 6" key="1">
    <citation type="journal article" date="2011" name="Science">
        <title>The ecoresponsive genome of Daphnia pulex.</title>
        <authorList>
            <person name="Colbourne J.K."/>
            <person name="Pfrender M.E."/>
            <person name="Gilbert D."/>
            <person name="Thomas W.K."/>
            <person name="Tucker A."/>
            <person name="Oakley T.H."/>
            <person name="Tokishita S."/>
            <person name="Aerts A."/>
            <person name="Arnold G.J."/>
            <person name="Basu M.K."/>
            <person name="Bauer D.J."/>
            <person name="Caceres C.E."/>
            <person name="Carmel L."/>
            <person name="Casola C."/>
            <person name="Choi J.H."/>
            <person name="Detter J.C."/>
            <person name="Dong Q."/>
            <person name="Dusheyko S."/>
            <person name="Eads B.D."/>
            <person name="Frohlich T."/>
            <person name="Geiler-Samerotte K.A."/>
            <person name="Gerlach D."/>
            <person name="Hatcher P."/>
            <person name="Jogdeo S."/>
            <person name="Krijgsveld J."/>
            <person name="Kriventseva E.V."/>
            <person name="Kultz D."/>
            <person name="Laforsch C."/>
            <person name="Lindquist E."/>
            <person name="Lopez J."/>
            <person name="Manak J.R."/>
            <person name="Muller J."/>
            <person name="Pangilinan J."/>
            <person name="Patwardhan R.P."/>
            <person name="Pitluck S."/>
            <person name="Pritham E.J."/>
            <person name="Rechtsteiner A."/>
            <person name="Rho M."/>
            <person name="Rogozin I.B."/>
            <person name="Sakarya O."/>
            <person name="Salamov A."/>
            <person name="Schaack S."/>
            <person name="Shapiro H."/>
            <person name="Shiga Y."/>
            <person name="Skalitzky C."/>
            <person name="Smith Z."/>
            <person name="Souvorov A."/>
            <person name="Sung W."/>
            <person name="Tang Z."/>
            <person name="Tsuchiya D."/>
            <person name="Tu H."/>
            <person name="Vos H."/>
            <person name="Wang M."/>
            <person name="Wolf Y.I."/>
            <person name="Yamagata H."/>
            <person name="Yamada T."/>
            <person name="Ye Y."/>
            <person name="Shaw J.R."/>
            <person name="Andrews J."/>
            <person name="Crease T.J."/>
            <person name="Tang H."/>
            <person name="Lucas S.M."/>
            <person name="Robertson H.M."/>
            <person name="Bork P."/>
            <person name="Koonin E.V."/>
            <person name="Zdobnov E.M."/>
            <person name="Grigoriev I.V."/>
            <person name="Lynch M."/>
            <person name="Boore J.L."/>
        </authorList>
    </citation>
    <scope>NUCLEOTIDE SEQUENCE [LARGE SCALE GENOMIC DNA]</scope>
</reference>
<dbReference type="Pfam" id="PF18338">
    <property type="entry name" value="BppL_N"/>
    <property type="match status" value="1"/>
</dbReference>
<dbReference type="InParanoid" id="E9H6F8"/>
<dbReference type="SUPFAM" id="SSF101908">
    <property type="entry name" value="Putative isomerase YbhE"/>
    <property type="match status" value="1"/>
</dbReference>
<feature type="signal peptide" evidence="3">
    <location>
        <begin position="1"/>
        <end position="24"/>
    </location>
</feature>
<sequence>MPRAQDILSGAVLWTSLIILQIVAENFDLKQVTAGHSEITGDFHVFDRANFINADWSQEDLVKLRQAMNEHVSQLRVELEEYNFSPRSRRSERTTIRSPSVTGMNRIPRTNLNATASQLEIQGTISCFVWNGESFCILGGTIFVFKKGKAEPFLSGLPIGTNDHVKTHVYDDVIFLTIYNMTSLRLYLLESPGWMTLISIQHITAEVLEDCVFFENQGTLYMALAIQLGTMQYASNAGMQCVIYEWLGTTMDMKHSFPAPQLRKISALQSSDSVHLVLIHGNSSIHLRRFTDLEETELLEIIDIDLDHLYQLDAFVMNSQWCLLLAGFSGSTNSFIYCLQDQRLLQWQVLLHNQTFSSVSWMRIQQDGIRDSYESVILIFNAFDSQNQFEFYASDTSGHFTRIFVSPKFPLDGLPVASLALLDEPNSAHLHMITTVANKFFLEGFAIQLSEQFHDEPAMDPLLQCLSDVDFLVSKRDTSAVGHVENFKNNMVHFQDNITINGTLVISQMDYSQTPVIDTVKVLYNFSEEFKKPKELENAMKELELAAKNISMELPSLLYATNSSYTGRLQLNGKVTADEILINRASVRNLNGRVWDDFVRQAWRYSSPQHTIRQDIHIGEVKAENISVGSTVGGSLPSRWLLKTGGEITGRADLATLDVGGNITIKNNVINGVSMSDILKKNSPHVVQGLKIFAAMKIKNNISADSVNERDFRTWSEKLVLQKSKEEQHFTGFVHLKGPVKVVDRFHSDWINGINVSTLPETLVNKNAHQIVTGPVRFTGPLLVDDAEVDSLNNVRIEDLLSKSGQQTINATIDVDVLDVIGNLVTPDINGQDVDDFVYTDEDNVQEVLGRVQFADDLGVKNLKIENGTLNGLEVIKLLNPPSLRIDSQIQANGDLTAHAAHVQVINNVELSKLRNLYWTKSTNQTIDVNVRMPFEVIVKENVTTRTFMDRFLDRDFYKIKANETFNVDVTFKDDVTMHGDLIIHDLKDINGVFLAALDEDVVKKEGEFTILGTKTFEQLTIHGSLKVEETFNNLIVPQDIAFLNQPQTLTGIHFSSDVSADGDVLSSNGNITLKTVAGIVLEDFVASAAMIDEDAVINGNINFKRHLDVEDLVINHLLNGHDVNDIVQNGLRKDNNDGLEWPKLTVHGNLKLMDSIDTNTINGYDVDEYLSQVVDMTNPKNITGKKKTSHPTTVLQNATFNLFNGVPLDFSTMLTASDDQTITGDYTFEHLMAQNIDLLAINGRNLSDFVQTSGTKDVQIITGVVDIEHVTVENSLKIENHVLNGCNLTDYLDVTNFTHFESLSIQNGTLLLDQPAANNPHLATISLKTLRKDRPQVVTGNITLLTDILMDKLNVSDNHLGPVNLNEFLHGTMLKSTEQNVSGTIKYLNGIETDRVEHVGHLKVKNWNGKDVKEMVDQVVLKTGNLTVRAKKTFLGDLDIQGNLQISGYIDGVPVNTLVKTNESQLPPGTKFNSLVVKEQLNVASGIIDGVNITSMFQQRVPLRGNSTIKSNIVFTNAVTADNISATKINNLNMSEVVLRTMAPGQVITGKKNLIGSMHIEGDINVNLLNGRNPEENAAFIVLKDQDVEFQQGVAFIGGLTVLKDVNVTNYNDQNLNQLLANASTEIVVPAIEPKTIFERTPALPLLLSLQKSAGKLSSFEFFEQIQQFPFSFTRGSNFSIQIQHCPIPTRKQSSTSDTAAGILVATHSTDGNSCKLKKFCRCHRSITLPSDTNGYVNTLRMPIRLKDYLEEKMVYGDRVRLLHSRDYLFVFSIESLPNCLTEKVTIAVVNPLTFKVLKETAFELNDTVVDLALEERNSDGMVVLAIGQKSAGVWIYTFDGDTLQSQQLIETEKVASIHLTSHTNTTFLAVASYGLEAISSIWNASDSGKFEYMTEVVTFGATDVIFTKLNDGVFVTFSQDPSSIEAYSDNWSQFKVPAQVLMYFPSIGNFGVVQHLDVDRIISLTNLVINGDTFLAAATFTGKVRIYRLIQGQGFQVEQAFKYPGVKSITGYSIRNETFLAAATETRMAIFVARLRGFQKPSVKL</sequence>
<dbReference type="InterPro" id="IPR051666">
    <property type="entry name" value="SP_Capacitation_Regulator"/>
</dbReference>
<evidence type="ECO:0000313" key="5">
    <source>
        <dbReference type="EMBL" id="EFX72648.1"/>
    </source>
</evidence>
<feature type="domain" description="Lower baseplate protein N-terminal" evidence="4">
    <location>
        <begin position="1416"/>
        <end position="1440"/>
    </location>
</feature>
<dbReference type="PANTHER" id="PTHR22918:SF6">
    <property type="entry name" value="EG:8D8.1 PROTEIN-RELATED"/>
    <property type="match status" value="1"/>
</dbReference>
<comment type="subcellular location">
    <subcellularLocation>
        <location evidence="1">Secreted</location>
    </subcellularLocation>
</comment>
<dbReference type="GO" id="GO:0005576">
    <property type="term" value="C:extracellular region"/>
    <property type="evidence" value="ECO:0007669"/>
    <property type="project" value="UniProtKB-SubCell"/>
</dbReference>
<dbReference type="STRING" id="6669.E9H6F8"/>
<evidence type="ECO:0000256" key="3">
    <source>
        <dbReference type="SAM" id="SignalP"/>
    </source>
</evidence>
<feature type="chain" id="PRO_5003238066" description="Lower baseplate protein N-terminal domain-containing protein" evidence="3">
    <location>
        <begin position="25"/>
        <end position="2047"/>
    </location>
</feature>
<dbReference type="eggNOG" id="ENOG502S0DR">
    <property type="taxonomic scope" value="Eukaryota"/>
</dbReference>
<organism evidence="5 6">
    <name type="scientific">Daphnia pulex</name>
    <name type="common">Water flea</name>
    <dbReference type="NCBI Taxonomy" id="6669"/>
    <lineage>
        <taxon>Eukaryota</taxon>
        <taxon>Metazoa</taxon>
        <taxon>Ecdysozoa</taxon>
        <taxon>Arthropoda</taxon>
        <taxon>Crustacea</taxon>
        <taxon>Branchiopoda</taxon>
        <taxon>Diplostraca</taxon>
        <taxon>Cladocera</taxon>
        <taxon>Anomopoda</taxon>
        <taxon>Daphniidae</taxon>
        <taxon>Daphnia</taxon>
    </lineage>
</organism>
<gene>
    <name evidence="5" type="ORF">DAPPUDRAFT_326002</name>
</gene>
<dbReference type="InterPro" id="IPR040956">
    <property type="entry name" value="BppL_N"/>
</dbReference>
<dbReference type="EMBL" id="GL732597">
    <property type="protein sequence ID" value="EFX72648.1"/>
    <property type="molecule type" value="Genomic_DNA"/>
</dbReference>
<evidence type="ECO:0000256" key="2">
    <source>
        <dbReference type="ARBA" id="ARBA00022525"/>
    </source>
</evidence>
<keyword evidence="3" id="KW-0732">Signal</keyword>
<keyword evidence="2" id="KW-0964">Secreted</keyword>
<dbReference type="HOGENOM" id="CLU_233177_0_0_1"/>
<dbReference type="OMA" id="FENFHVD"/>
<proteinExistence type="predicted"/>